<evidence type="ECO:0000313" key="5">
    <source>
        <dbReference type="Proteomes" id="UP000235145"/>
    </source>
</evidence>
<feature type="domain" description="CCHC-type" evidence="3">
    <location>
        <begin position="62"/>
        <end position="77"/>
    </location>
</feature>
<evidence type="ECO:0000256" key="1">
    <source>
        <dbReference type="PROSITE-ProRule" id="PRU00047"/>
    </source>
</evidence>
<dbReference type="Gene3D" id="4.10.60.10">
    <property type="entry name" value="Zinc finger, CCHC-type"/>
    <property type="match status" value="1"/>
</dbReference>
<dbReference type="PROSITE" id="PS50158">
    <property type="entry name" value="ZF_CCHC"/>
    <property type="match status" value="1"/>
</dbReference>
<accession>A0A9R1WJK7</accession>
<dbReference type="AlphaFoldDB" id="A0A9R1WJK7"/>
<reference evidence="4 5" key="1">
    <citation type="journal article" date="2017" name="Nat. Commun.">
        <title>Genome assembly with in vitro proximity ligation data and whole-genome triplication in lettuce.</title>
        <authorList>
            <person name="Reyes-Chin-Wo S."/>
            <person name="Wang Z."/>
            <person name="Yang X."/>
            <person name="Kozik A."/>
            <person name="Arikit S."/>
            <person name="Song C."/>
            <person name="Xia L."/>
            <person name="Froenicke L."/>
            <person name="Lavelle D.O."/>
            <person name="Truco M.J."/>
            <person name="Xia R."/>
            <person name="Zhu S."/>
            <person name="Xu C."/>
            <person name="Xu H."/>
            <person name="Xu X."/>
            <person name="Cox K."/>
            <person name="Korf I."/>
            <person name="Meyers B.C."/>
            <person name="Michelmore R.W."/>
        </authorList>
    </citation>
    <scope>NUCLEOTIDE SEQUENCE [LARGE SCALE GENOMIC DNA]</scope>
    <source>
        <strain evidence="5">cv. Salinas</strain>
        <tissue evidence="4">Seedlings</tissue>
    </source>
</reference>
<feature type="region of interest" description="Disordered" evidence="2">
    <location>
        <begin position="1"/>
        <end position="55"/>
    </location>
</feature>
<dbReference type="InterPro" id="IPR036875">
    <property type="entry name" value="Znf_CCHC_sf"/>
</dbReference>
<proteinExistence type="predicted"/>
<protein>
    <recommendedName>
        <fullName evidence="3">CCHC-type domain-containing protein</fullName>
    </recommendedName>
</protein>
<dbReference type="InterPro" id="IPR001878">
    <property type="entry name" value="Znf_CCHC"/>
</dbReference>
<evidence type="ECO:0000256" key="2">
    <source>
        <dbReference type="SAM" id="MobiDB-lite"/>
    </source>
</evidence>
<dbReference type="Pfam" id="PF00098">
    <property type="entry name" value="zf-CCHC"/>
    <property type="match status" value="1"/>
</dbReference>
<dbReference type="SMART" id="SM00343">
    <property type="entry name" value="ZnF_C2HC"/>
    <property type="match status" value="1"/>
</dbReference>
<evidence type="ECO:0000313" key="4">
    <source>
        <dbReference type="EMBL" id="KAJ0225208.1"/>
    </source>
</evidence>
<organism evidence="4 5">
    <name type="scientific">Lactuca sativa</name>
    <name type="common">Garden lettuce</name>
    <dbReference type="NCBI Taxonomy" id="4236"/>
    <lineage>
        <taxon>Eukaryota</taxon>
        <taxon>Viridiplantae</taxon>
        <taxon>Streptophyta</taxon>
        <taxon>Embryophyta</taxon>
        <taxon>Tracheophyta</taxon>
        <taxon>Spermatophyta</taxon>
        <taxon>Magnoliopsida</taxon>
        <taxon>eudicotyledons</taxon>
        <taxon>Gunneridae</taxon>
        <taxon>Pentapetalae</taxon>
        <taxon>asterids</taxon>
        <taxon>campanulids</taxon>
        <taxon>Asterales</taxon>
        <taxon>Asteraceae</taxon>
        <taxon>Cichorioideae</taxon>
        <taxon>Cichorieae</taxon>
        <taxon>Lactucinae</taxon>
        <taxon>Lactuca</taxon>
    </lineage>
</organism>
<dbReference type="EMBL" id="NBSK02000001">
    <property type="protein sequence ID" value="KAJ0225208.1"/>
    <property type="molecule type" value="Genomic_DNA"/>
</dbReference>
<feature type="compositionally biased region" description="Basic residues" evidence="2">
    <location>
        <begin position="22"/>
        <end position="31"/>
    </location>
</feature>
<dbReference type="SUPFAM" id="SSF57756">
    <property type="entry name" value="Retrovirus zinc finger-like domains"/>
    <property type="match status" value="1"/>
</dbReference>
<keyword evidence="1" id="KW-0479">Metal-binding</keyword>
<keyword evidence="1" id="KW-0862">Zinc</keyword>
<comment type="caution">
    <text evidence="4">The sequence shown here is derived from an EMBL/GenBank/DDBJ whole genome shotgun (WGS) entry which is preliminary data.</text>
</comment>
<dbReference type="GO" id="GO:0008270">
    <property type="term" value="F:zinc ion binding"/>
    <property type="evidence" value="ECO:0007669"/>
    <property type="project" value="UniProtKB-KW"/>
</dbReference>
<dbReference type="Proteomes" id="UP000235145">
    <property type="component" value="Unassembled WGS sequence"/>
</dbReference>
<keyword evidence="1" id="KW-0863">Zinc-finger</keyword>
<name>A0A9R1WJK7_LACSA</name>
<evidence type="ECO:0000259" key="3">
    <source>
        <dbReference type="PROSITE" id="PS50158"/>
    </source>
</evidence>
<dbReference type="GO" id="GO:0003676">
    <property type="term" value="F:nucleic acid binding"/>
    <property type="evidence" value="ECO:0007669"/>
    <property type="project" value="InterPro"/>
</dbReference>
<keyword evidence="5" id="KW-1185">Reference proteome</keyword>
<gene>
    <name evidence="4" type="ORF">LSAT_V11C100038440</name>
</gene>
<sequence length="219" mass="25064">MGEKSIPRKTPQVLMIRDGQIKKKKKGKNSKGKPQVGKGKGKKAPQNQPPKKKEMVAKEDTCFECGVVGHWKMNCPKYLIELRKKVEERFRKSRQLKKNEMVVHVGNGAHIGIQAIGYFDLCIPFCMQLTLNNARTINGIYEVSLDDTSNDKYLDHVNTKRVIHGLNQTYLCHCRLEHINKKHISQLQNSRILGEITLDTGREYLSQELQDHIRSCGIT</sequence>